<name>A0A8S2X4U3_9BILA</name>
<gene>
    <name evidence="1" type="ORF">TMI583_LOCUS46938</name>
</gene>
<reference evidence="1" key="1">
    <citation type="submission" date="2021-02" db="EMBL/GenBank/DDBJ databases">
        <authorList>
            <person name="Nowell W R."/>
        </authorList>
    </citation>
    <scope>NUCLEOTIDE SEQUENCE</scope>
</reference>
<dbReference type="EMBL" id="CAJOBA010089048">
    <property type="protein sequence ID" value="CAF4476291.1"/>
    <property type="molecule type" value="Genomic_DNA"/>
</dbReference>
<sequence>DRLDAIVYAFTKYSEKKNINAVLTDIKNWKVNKDQLLRSDTAFVSVLSDMIDKTEENTYKIDPIHGDRKILIRKLKRTKGIQYPEEVFRFSMSGETRASIANHVQKDKFSIICAVKHKNNELVMYYLNDLKILQDLIKESFVEDAYESSIRCISESISESFKEIMRKFNRAFASQDGLGEDDIRDYKAAVEYLQQIQILKEHLGSSLLSPETLMQNIISELHERSRALNEEELYNSLVGIYLNNLRMLNNSFKELEIYYRNSCKEFDERFYLLVQSARELIPT</sequence>
<organism evidence="1 2">
    <name type="scientific">Didymodactylos carnosus</name>
    <dbReference type="NCBI Taxonomy" id="1234261"/>
    <lineage>
        <taxon>Eukaryota</taxon>
        <taxon>Metazoa</taxon>
        <taxon>Spiralia</taxon>
        <taxon>Gnathifera</taxon>
        <taxon>Rotifera</taxon>
        <taxon>Eurotatoria</taxon>
        <taxon>Bdelloidea</taxon>
        <taxon>Philodinida</taxon>
        <taxon>Philodinidae</taxon>
        <taxon>Didymodactylos</taxon>
    </lineage>
</organism>
<dbReference type="AlphaFoldDB" id="A0A8S2X4U3"/>
<feature type="non-terminal residue" evidence="1">
    <location>
        <position position="283"/>
    </location>
</feature>
<protein>
    <submittedName>
        <fullName evidence="1">Uncharacterized protein</fullName>
    </submittedName>
</protein>
<comment type="caution">
    <text evidence="1">The sequence shown here is derived from an EMBL/GenBank/DDBJ whole genome shotgun (WGS) entry which is preliminary data.</text>
</comment>
<feature type="non-terminal residue" evidence="1">
    <location>
        <position position="1"/>
    </location>
</feature>
<evidence type="ECO:0000313" key="1">
    <source>
        <dbReference type="EMBL" id="CAF4476291.1"/>
    </source>
</evidence>
<evidence type="ECO:0000313" key="2">
    <source>
        <dbReference type="Proteomes" id="UP000682733"/>
    </source>
</evidence>
<proteinExistence type="predicted"/>
<accession>A0A8S2X4U3</accession>
<dbReference type="Proteomes" id="UP000682733">
    <property type="component" value="Unassembled WGS sequence"/>
</dbReference>